<comment type="caution">
    <text evidence="2">The sequence shown here is derived from an EMBL/GenBank/DDBJ whole genome shotgun (WGS) entry which is preliminary data.</text>
</comment>
<sequence>MAQLRSSRSKHRHFVLAKKLNLGNFLSRRFMFFQGKNYDVKKLVVVAGVLFAAASPASATVLTFDNLSGSGVLADGYGGINWGGIWNYYDSDQTPYTPESPPERIYATLGTQLPSFSFIADSVFSGVYVSGLGSVSGPIGFNLYLGGNLVGTSSGTVDPSSTPTLLSSAYFGKVDTVQFTGSADYYTLDNVAFNTSTVPLPASAPMFGAALMALGAVGYGMKRKAKAAA</sequence>
<name>A0AA41YT24_9HYPH</name>
<dbReference type="EMBL" id="JAMOIM010000001">
    <property type="protein sequence ID" value="MCW6506686.1"/>
    <property type="molecule type" value="Genomic_DNA"/>
</dbReference>
<evidence type="ECO:0000313" key="2">
    <source>
        <dbReference type="EMBL" id="MCW6506686.1"/>
    </source>
</evidence>
<keyword evidence="1" id="KW-0812">Transmembrane</keyword>
<dbReference type="RefSeq" id="WP_282583036.1">
    <property type="nucleotide sequence ID" value="NZ_JAMOIM010000001.1"/>
</dbReference>
<evidence type="ECO:0000313" key="3">
    <source>
        <dbReference type="Proteomes" id="UP001165667"/>
    </source>
</evidence>
<evidence type="ECO:0000256" key="1">
    <source>
        <dbReference type="SAM" id="Phobius"/>
    </source>
</evidence>
<feature type="transmembrane region" description="Helical" evidence="1">
    <location>
        <begin position="202"/>
        <end position="221"/>
    </location>
</feature>
<keyword evidence="3" id="KW-1185">Reference proteome</keyword>
<proteinExistence type="predicted"/>
<dbReference type="AlphaFoldDB" id="A0AA41YT24"/>
<keyword evidence="1" id="KW-0472">Membrane</keyword>
<gene>
    <name evidence="2" type="ORF">M8523_01465</name>
</gene>
<keyword evidence="1" id="KW-1133">Transmembrane helix</keyword>
<accession>A0AA41YT24</accession>
<dbReference type="Proteomes" id="UP001165667">
    <property type="component" value="Unassembled WGS sequence"/>
</dbReference>
<organism evidence="2 3">
    <name type="scientific">Lichenifustis flavocetrariae</name>
    <dbReference type="NCBI Taxonomy" id="2949735"/>
    <lineage>
        <taxon>Bacteria</taxon>
        <taxon>Pseudomonadati</taxon>
        <taxon>Pseudomonadota</taxon>
        <taxon>Alphaproteobacteria</taxon>
        <taxon>Hyphomicrobiales</taxon>
        <taxon>Lichenihabitantaceae</taxon>
        <taxon>Lichenifustis</taxon>
    </lineage>
</organism>
<evidence type="ECO:0008006" key="4">
    <source>
        <dbReference type="Google" id="ProtNLM"/>
    </source>
</evidence>
<reference evidence="2" key="1">
    <citation type="submission" date="2022-05" db="EMBL/GenBank/DDBJ databases">
        <authorList>
            <person name="Pankratov T."/>
        </authorList>
    </citation>
    <scope>NUCLEOTIDE SEQUENCE</scope>
    <source>
        <strain evidence="2">BP6-180914</strain>
    </source>
</reference>
<protein>
    <recommendedName>
        <fullName evidence="4">VPLPA-CTERM sorting domain-containing protein</fullName>
    </recommendedName>
</protein>